<dbReference type="PANTHER" id="PTHR16469">
    <property type="entry name" value="UBIQUITIN-ASSOCIATED AND SH3 DOMAIN-CONTAINING BA-RELATED"/>
    <property type="match status" value="1"/>
</dbReference>
<dbReference type="CDD" id="cd07040">
    <property type="entry name" value="HP"/>
    <property type="match status" value="1"/>
</dbReference>
<evidence type="ECO:0000313" key="1">
    <source>
        <dbReference type="EMBL" id="RUP47582.1"/>
    </source>
</evidence>
<sequence>MAKGWVNRIDKNWQPDPSLGLWDPPLTPRGFLQAQKTGAYLTDLAKEKAALNPDFRVVIYTSPFQRCVDTTLGLAQGFHEACKPWMSDEWFDEDLAIANAQVSRYAAVDWGYKAVEQQFTYPESFNGMVARIGRTKRRLLEAIRKETEEMEEDKEVVSFKEEPTLLETEYCCLSKVKWVGREEEAGGGRWRGSKGEEGGRWVVEMEANSKHLKGTLLE</sequence>
<reference evidence="1 2" key="1">
    <citation type="journal article" date="2018" name="New Phytol.">
        <title>Phylogenomics of Endogonaceae and evolution of mycorrhizas within Mucoromycota.</title>
        <authorList>
            <person name="Chang Y."/>
            <person name="Desiro A."/>
            <person name="Na H."/>
            <person name="Sandor L."/>
            <person name="Lipzen A."/>
            <person name="Clum A."/>
            <person name="Barry K."/>
            <person name="Grigoriev I.V."/>
            <person name="Martin F.M."/>
            <person name="Stajich J.E."/>
            <person name="Smith M.E."/>
            <person name="Bonito G."/>
            <person name="Spatafora J.W."/>
        </authorList>
    </citation>
    <scope>NUCLEOTIDE SEQUENCE [LARGE SCALE GENOMIC DNA]</scope>
    <source>
        <strain evidence="1 2">GMNB39</strain>
    </source>
</reference>
<dbReference type="AlphaFoldDB" id="A0A433D9T3"/>
<dbReference type="OrthoDB" id="433124at2759"/>
<dbReference type="InterPro" id="IPR013078">
    <property type="entry name" value="His_Pase_superF_clade-1"/>
</dbReference>
<accession>A0A433D9T3</accession>
<keyword evidence="2" id="KW-1185">Reference proteome</keyword>
<dbReference type="Pfam" id="PF00300">
    <property type="entry name" value="His_Phos_1"/>
    <property type="match status" value="1"/>
</dbReference>
<dbReference type="PANTHER" id="PTHR16469:SF27">
    <property type="entry name" value="UBIQUITIN-ASSOCIATED AND SH3 DOMAIN-CONTAINING BA-RELATED"/>
    <property type="match status" value="1"/>
</dbReference>
<proteinExistence type="predicted"/>
<gene>
    <name evidence="1" type="ORF">BC936DRAFT_145568</name>
</gene>
<dbReference type="EMBL" id="RBNI01004365">
    <property type="protein sequence ID" value="RUP47582.1"/>
    <property type="molecule type" value="Genomic_DNA"/>
</dbReference>
<organism evidence="1 2">
    <name type="scientific">Jimgerdemannia flammicorona</name>
    <dbReference type="NCBI Taxonomy" id="994334"/>
    <lineage>
        <taxon>Eukaryota</taxon>
        <taxon>Fungi</taxon>
        <taxon>Fungi incertae sedis</taxon>
        <taxon>Mucoromycota</taxon>
        <taxon>Mucoromycotina</taxon>
        <taxon>Endogonomycetes</taxon>
        <taxon>Endogonales</taxon>
        <taxon>Endogonaceae</taxon>
        <taxon>Jimgerdemannia</taxon>
    </lineage>
</organism>
<comment type="caution">
    <text evidence="1">The sequence shown here is derived from an EMBL/GenBank/DDBJ whole genome shotgun (WGS) entry which is preliminary data.</text>
</comment>
<dbReference type="Proteomes" id="UP000268093">
    <property type="component" value="Unassembled WGS sequence"/>
</dbReference>
<dbReference type="SUPFAM" id="SSF53254">
    <property type="entry name" value="Phosphoglycerate mutase-like"/>
    <property type="match status" value="1"/>
</dbReference>
<name>A0A433D9T3_9FUNG</name>
<dbReference type="Gene3D" id="3.40.50.1240">
    <property type="entry name" value="Phosphoglycerate mutase-like"/>
    <property type="match status" value="1"/>
</dbReference>
<dbReference type="InterPro" id="IPR051710">
    <property type="entry name" value="Phosphatase_SH3-domain"/>
</dbReference>
<evidence type="ECO:0000313" key="2">
    <source>
        <dbReference type="Proteomes" id="UP000268093"/>
    </source>
</evidence>
<evidence type="ECO:0008006" key="3">
    <source>
        <dbReference type="Google" id="ProtNLM"/>
    </source>
</evidence>
<dbReference type="InterPro" id="IPR029033">
    <property type="entry name" value="His_PPase_superfam"/>
</dbReference>
<protein>
    <recommendedName>
        <fullName evidence="3">Histidine phosphatase superfamily</fullName>
    </recommendedName>
</protein>